<sequence>MADIENEKTETIETPKAKPTPRKKAPARKPDPMEALLAEMREVMSHLGPMPTKDTAPSRRRGHDDRAAAWGRHYAREHTVDGFLLSLAFEALACYKQERRYALLQLAGAALHLAENPVDE</sequence>
<evidence type="ECO:0000313" key="2">
    <source>
        <dbReference type="EMBL" id="AVO22523.1"/>
    </source>
</evidence>
<reference evidence="2 3" key="1">
    <citation type="submission" date="2018-02" db="EMBL/GenBank/DDBJ databases">
        <authorList>
            <person name="Zack K.M."/>
            <person name="Dedrick R.M."/>
            <person name="Ward M."/>
            <person name="Garlena R.A."/>
            <person name="Russell D.A."/>
            <person name="Pope W.H."/>
            <person name="Jacobs-Sera D."/>
            <person name="Hatfull G.F."/>
        </authorList>
    </citation>
    <scope>NUCLEOTIDE SEQUENCE [LARGE SCALE GENOMIC DNA]</scope>
</reference>
<dbReference type="RefSeq" id="YP_010055906.1">
    <property type="nucleotide sequence ID" value="NC_054671.1"/>
</dbReference>
<evidence type="ECO:0000256" key="1">
    <source>
        <dbReference type="SAM" id="MobiDB-lite"/>
    </source>
</evidence>
<dbReference type="EMBL" id="MH001460">
    <property type="protein sequence ID" value="AVO22523.1"/>
    <property type="molecule type" value="Genomic_DNA"/>
</dbReference>
<dbReference type="KEGG" id="vg:64471843"/>
<keyword evidence="3" id="KW-1185">Reference proteome</keyword>
<accession>A0A2P1JTR3</accession>
<evidence type="ECO:0000313" key="3">
    <source>
        <dbReference type="Proteomes" id="UP000240673"/>
    </source>
</evidence>
<dbReference type="GeneID" id="64471843"/>
<feature type="region of interest" description="Disordered" evidence="1">
    <location>
        <begin position="1"/>
        <end position="65"/>
    </location>
</feature>
<dbReference type="Proteomes" id="UP000240673">
    <property type="component" value="Segment"/>
</dbReference>
<name>A0A2P1JTR3_9CAUD</name>
<organism evidence="2 3">
    <name type="scientific">Streptomyces phage Paedore</name>
    <dbReference type="NCBI Taxonomy" id="2108134"/>
    <lineage>
        <taxon>Viruses</taxon>
        <taxon>Duplodnaviria</taxon>
        <taxon>Heunggongvirae</taxon>
        <taxon>Uroviricota</taxon>
        <taxon>Caudoviricetes</taxon>
        <taxon>Arquatrovirinae</taxon>
        <taxon>Arequatrovirus</taxon>
        <taxon>Arequatrovirus paedore</taxon>
    </lineage>
</organism>
<feature type="compositionally biased region" description="Basic and acidic residues" evidence="1">
    <location>
        <begin position="1"/>
        <end position="16"/>
    </location>
</feature>
<proteinExistence type="predicted"/>
<gene>
    <name evidence="2" type="primary">40</name>
    <name evidence="2" type="ORF">PBI_PAEDORE_40</name>
</gene>
<protein>
    <submittedName>
        <fullName evidence="2">Uncharacterized protein</fullName>
    </submittedName>
</protein>